<feature type="region of interest" description="Disordered" evidence="1">
    <location>
        <begin position="1"/>
        <end position="43"/>
    </location>
</feature>
<name>A0AAD9K8Y4_RIDPI</name>
<dbReference type="InterPro" id="IPR038169">
    <property type="entry name" value="DC-UbP/UBTD2_N_sf"/>
</dbReference>
<dbReference type="SMART" id="SM00213">
    <property type="entry name" value="UBQ"/>
    <property type="match status" value="1"/>
</dbReference>
<reference evidence="3" key="1">
    <citation type="journal article" date="2023" name="Mol. Biol. Evol.">
        <title>Third-Generation Sequencing Reveals the Adaptive Role of the Epigenome in Three Deep-Sea Polychaetes.</title>
        <authorList>
            <person name="Perez M."/>
            <person name="Aroh O."/>
            <person name="Sun Y."/>
            <person name="Lan Y."/>
            <person name="Juniper S.K."/>
            <person name="Young C.R."/>
            <person name="Angers B."/>
            <person name="Qian P.Y."/>
        </authorList>
    </citation>
    <scope>NUCLEOTIDE SEQUENCE</scope>
    <source>
        <strain evidence="3">R07B-5</strain>
    </source>
</reference>
<dbReference type="InterPro" id="IPR000626">
    <property type="entry name" value="Ubiquitin-like_dom"/>
</dbReference>
<accession>A0AAD9K8Y4</accession>
<dbReference type="Pfam" id="PF00240">
    <property type="entry name" value="ubiquitin"/>
    <property type="match status" value="1"/>
</dbReference>
<dbReference type="CDD" id="cd01794">
    <property type="entry name" value="Ubl_UBTD"/>
    <property type="match status" value="1"/>
</dbReference>
<dbReference type="Gene3D" id="3.10.20.90">
    <property type="entry name" value="Phosphatidylinositol 3-kinase Catalytic Subunit, Chain A, domain 1"/>
    <property type="match status" value="1"/>
</dbReference>
<dbReference type="Gene3D" id="1.20.225.20">
    <property type="entry name" value="Ub domain-containing protein, DC-UbP/UBTD2, N-terminal domain"/>
    <property type="match status" value="1"/>
</dbReference>
<dbReference type="Pfam" id="PF16455">
    <property type="entry name" value="UBD"/>
    <property type="match status" value="1"/>
</dbReference>
<dbReference type="PROSITE" id="PS50053">
    <property type="entry name" value="UBIQUITIN_2"/>
    <property type="match status" value="1"/>
</dbReference>
<feature type="domain" description="Ubiquitin-like" evidence="2">
    <location>
        <begin position="149"/>
        <end position="226"/>
    </location>
</feature>
<protein>
    <recommendedName>
        <fullName evidence="2">Ubiquitin-like domain-containing protein</fullName>
    </recommendedName>
</protein>
<feature type="compositionally biased region" description="Polar residues" evidence="1">
    <location>
        <begin position="10"/>
        <end position="29"/>
    </location>
</feature>
<dbReference type="Proteomes" id="UP001209878">
    <property type="component" value="Unassembled WGS sequence"/>
</dbReference>
<evidence type="ECO:0000313" key="3">
    <source>
        <dbReference type="EMBL" id="KAK2167253.1"/>
    </source>
</evidence>
<keyword evidence="4" id="KW-1185">Reference proteome</keyword>
<evidence type="ECO:0000313" key="4">
    <source>
        <dbReference type="Proteomes" id="UP001209878"/>
    </source>
</evidence>
<comment type="caution">
    <text evidence="3">The sequence shown here is derived from an EMBL/GenBank/DDBJ whole genome shotgun (WGS) entry which is preliminary data.</text>
</comment>
<dbReference type="PANTHER" id="PTHR13609">
    <property type="entry name" value="UBIQUITIN DOMAIN CONTAINING 1 PROTEIN-RELATED"/>
    <property type="match status" value="1"/>
</dbReference>
<sequence>MGGCLGSPRDGSSPNGDSSDVSIGRNQPLNPDKPKWKSDVPLTEGQLRSKRDEFWDTAPAFEGRKEIWDALKEAAYQLEAGDYALAQAIVDGANISLPNGSVMDCYDELGNRYQLPVYVLSVPTNLIEENSEQSDNGLSDDVPPSSPGVDLVVRFRLSTGKDLKLTVNSTDSVLKVKRHIHSLEGVESTAQRWFFSGKLLSDRMRIKDVKIPKGFVVQVIVAEPPPPAEPLGGTSSVIS</sequence>
<organism evidence="3 4">
    <name type="scientific">Ridgeia piscesae</name>
    <name type="common">Tubeworm</name>
    <dbReference type="NCBI Taxonomy" id="27915"/>
    <lineage>
        <taxon>Eukaryota</taxon>
        <taxon>Metazoa</taxon>
        <taxon>Spiralia</taxon>
        <taxon>Lophotrochozoa</taxon>
        <taxon>Annelida</taxon>
        <taxon>Polychaeta</taxon>
        <taxon>Sedentaria</taxon>
        <taxon>Canalipalpata</taxon>
        <taxon>Sabellida</taxon>
        <taxon>Siboglinidae</taxon>
        <taxon>Ridgeia</taxon>
    </lineage>
</organism>
<evidence type="ECO:0000256" key="1">
    <source>
        <dbReference type="SAM" id="MobiDB-lite"/>
    </source>
</evidence>
<dbReference type="SUPFAM" id="SSF54236">
    <property type="entry name" value="Ubiquitin-like"/>
    <property type="match status" value="1"/>
</dbReference>
<dbReference type="InterPro" id="IPR039869">
    <property type="entry name" value="UBTD1/2"/>
</dbReference>
<evidence type="ECO:0000259" key="2">
    <source>
        <dbReference type="PROSITE" id="PS50053"/>
    </source>
</evidence>
<dbReference type="AlphaFoldDB" id="A0AAD9K8Y4"/>
<dbReference type="EMBL" id="JAODUO010001283">
    <property type="protein sequence ID" value="KAK2167253.1"/>
    <property type="molecule type" value="Genomic_DNA"/>
</dbReference>
<dbReference type="InterPro" id="IPR032752">
    <property type="entry name" value="DC-UbP/UBTD2_N"/>
</dbReference>
<dbReference type="InterPro" id="IPR029071">
    <property type="entry name" value="Ubiquitin-like_domsf"/>
</dbReference>
<gene>
    <name evidence="3" type="ORF">NP493_1283g00026</name>
</gene>
<proteinExistence type="predicted"/>